<feature type="compositionally biased region" description="Acidic residues" evidence="1">
    <location>
        <begin position="45"/>
        <end position="55"/>
    </location>
</feature>
<dbReference type="AlphaFoldDB" id="A0A7S4AE43"/>
<proteinExistence type="predicted"/>
<feature type="region of interest" description="Disordered" evidence="1">
    <location>
        <begin position="34"/>
        <end position="115"/>
    </location>
</feature>
<gene>
    <name evidence="2" type="ORF">PAUS00366_LOCUS5393</name>
</gene>
<evidence type="ECO:0000256" key="1">
    <source>
        <dbReference type="SAM" id="MobiDB-lite"/>
    </source>
</evidence>
<name>A0A7S4AE43_9STRA</name>
<feature type="compositionally biased region" description="Polar residues" evidence="1">
    <location>
        <begin position="56"/>
        <end position="75"/>
    </location>
</feature>
<accession>A0A7S4AE43</accession>
<sequence>MTSRLISFARILQSKTAVATRSAPAALAESLKKTFGSAAASTNPDDQEVEAEEEANSNGDTTTDDQNSRGNNEPTQPELARATDEGTNQGPGLFSALLGTRGPPGRVAASGPIASPWAREELRESIRGYYHRAVAESREREANAANRQIIEDPDLSVPVGDRYLYVAQ</sequence>
<evidence type="ECO:0000313" key="2">
    <source>
        <dbReference type="EMBL" id="CAE0712641.1"/>
    </source>
</evidence>
<organism evidence="2">
    <name type="scientific">Pseudo-nitzschia australis</name>
    <dbReference type="NCBI Taxonomy" id="44445"/>
    <lineage>
        <taxon>Eukaryota</taxon>
        <taxon>Sar</taxon>
        <taxon>Stramenopiles</taxon>
        <taxon>Ochrophyta</taxon>
        <taxon>Bacillariophyta</taxon>
        <taxon>Bacillariophyceae</taxon>
        <taxon>Bacillariophycidae</taxon>
        <taxon>Bacillariales</taxon>
        <taxon>Bacillariaceae</taxon>
        <taxon>Pseudo-nitzschia</taxon>
    </lineage>
</organism>
<protein>
    <submittedName>
        <fullName evidence="2">Uncharacterized protein</fullName>
    </submittedName>
</protein>
<dbReference type="EMBL" id="HBIX01006844">
    <property type="protein sequence ID" value="CAE0712641.1"/>
    <property type="molecule type" value="Transcribed_RNA"/>
</dbReference>
<reference evidence="2" key="1">
    <citation type="submission" date="2021-01" db="EMBL/GenBank/DDBJ databases">
        <authorList>
            <person name="Corre E."/>
            <person name="Pelletier E."/>
            <person name="Niang G."/>
            <person name="Scheremetjew M."/>
            <person name="Finn R."/>
            <person name="Kale V."/>
            <person name="Holt S."/>
            <person name="Cochrane G."/>
            <person name="Meng A."/>
            <person name="Brown T."/>
            <person name="Cohen L."/>
        </authorList>
    </citation>
    <scope>NUCLEOTIDE SEQUENCE</scope>
    <source>
        <strain evidence="2">10249 10 AB</strain>
    </source>
</reference>